<evidence type="ECO:0000313" key="4">
    <source>
        <dbReference type="EMBL" id="DAF99867.1"/>
    </source>
</evidence>
<feature type="transmembrane region" description="Helical" evidence="2">
    <location>
        <begin position="931"/>
        <end position="951"/>
    </location>
</feature>
<keyword evidence="2" id="KW-0812">Transmembrane</keyword>
<keyword evidence="1" id="KW-1188">Viral release from host cell</keyword>
<evidence type="ECO:0000259" key="3">
    <source>
        <dbReference type="Pfam" id="PF20155"/>
    </source>
</evidence>
<dbReference type="GO" id="GO:0098003">
    <property type="term" value="P:viral tail assembly"/>
    <property type="evidence" value="ECO:0007669"/>
    <property type="project" value="UniProtKB-KW"/>
</dbReference>
<organism evidence="4">
    <name type="scientific">Siphoviridae sp. ctJT77</name>
    <dbReference type="NCBI Taxonomy" id="2825432"/>
    <lineage>
        <taxon>Viruses</taxon>
        <taxon>Duplodnaviria</taxon>
        <taxon>Heunggongvirae</taxon>
        <taxon>Uroviricota</taxon>
        <taxon>Caudoviricetes</taxon>
    </lineage>
</organism>
<name>A0A8S5UZK1_9CAUD</name>
<feature type="transmembrane region" description="Helical" evidence="2">
    <location>
        <begin position="1279"/>
        <end position="1303"/>
    </location>
</feature>
<feature type="transmembrane region" description="Helical" evidence="2">
    <location>
        <begin position="1529"/>
        <end position="1548"/>
    </location>
</feature>
<feature type="transmembrane region" description="Helical" evidence="2">
    <location>
        <begin position="900"/>
        <end position="919"/>
    </location>
</feature>
<accession>A0A8S5UZK1</accession>
<sequence length="2201" mass="231259">MSQTIDHRIVEMKFDNKQFESGAATTMSTLDKLKKSLDFSKIGDSFKNIDKAADKVDISGLDKAINGVQSKFSALEVMAITTLGNITNSFVNSAKRWVSAFTIDPIKSGFQEYETQINAVQTILANTQKEGTNIKDVNAALDELNLYADKTIYNFTEMTRNIGTFTAAGVDLKTSVSAIQGIANLAAVSGSTSQQASTAMYQLSQALASGTVKLMDWNSVVNAGMGGQVFQDALKETSRLLGTGAEAAIEAEGSFRESLKTGWLTSEVLTETLKKFTTSGAAEYVAKYTGLSKEAVEAELDLAKSTYGEAEAIDKAAESLAKKSGKNKEEIAETLRFAQTAEDAATKVKTFTQLIDTLKEAVQSGWSQSFRIIIGDFEDAKVLFTEISDSFGAVISASADARNALLSEVFNKKDYQTFLGNIINAPKDAIEQLQNVEKEAGTTSDRFKDALNVFTKGDETLNKVTTDMIQMFNSGKNVGDYLVETIGLTTEEVEHLSRVGKEFGYSSIEFQNFLHRYTETNPDMRETVSYLIQMKDLVEKPSGRELLIDALRNGLKGLVSVIKPVQEAFREVFPPATADQVYGMLDAFHSFTETLILSDKNSENLKKTFKGLFDIAKLLGDGFVSLLNAILPVSKPIGTMSGSFLELTGYIGEALSEFSVWVRSSENISKAFDIMHSGVEKTSTALSNGIIHIKDFVKIVKDFPIVQNVISAVSNGLEELGNLGGKVEIRLIPFTKVMEILLSIIQKAGPVVTSIVNGLGKAFKFLMDSIGKALGTGGFNSIYDLFNVAVLVGIGKQLSTFIKNLNNTVNSAGGFIDSIKDILSGVTDTFDDLQNTLKANTLKSIAISMALIAGSIFVLSMIDSEKLTETLGAVTVILGELTGVFLLLNKIDRNKKGSISGLNSLIAMAVSVTFLAGALKKVSDIDSDKLLGSLGAISALLVEMTVIAIALSKYGGKVKTGVVGIIAFSAAIYILTSSVKKLGELDVNTLIKGLTSVGVLLSELTLFMMSSKFGSLKPTQAVGIVILSAALLVLQKAVEGFGSLNTEILLTGLIAVGAVLTEIAAFSLAAGESKHILKTSISLIIMAKAIEMLQKPMSDFGNMDWGQIGKGLVAVGGALAEITLAMQLMPKNALWVGIGLLAVAESLTIIGKVVMDMSAMSWEEIGKGMVSLGGSLAILAIAMNAMKGTFGASAAMLVMATSLAILTPVLKSLGSMSWIEIAKGLIALAGSFAVIGVAAGLLSPVIPAILGLSGAIALLGVAALAVGAGIFALSVGLTALAASGVAGAAALVQVVKILIVGVLDAISDSASAIGRALKTLILTACDVIVTCVPEIVKTILVVVKEVLTALADNAPEIVGQLLKLIIGIIDTLAADLPTVIQSVMNLFSKFFAGIIQALNGMDTDVLVQTIAGVGLLAGIMLAMAALANLAPSAMVGVLAFGAIVAELAIVLAAVGALAQIPGLKWLINEGGELLEGVGIAIGKFIGGIVGGILGGVSAQLPQIGSDLSQFMINLGPFITGSKMIDAESLACVGFLAAIILALTAAEVVNGIASLFGLSLVDVAVELSDFMVALTPFIAESKQLSVESMEACGYLAGMILKLTAANVISGIANFFGLSGSISDFGKELSEFGPYIKQFAEDVKDVKPEAVQGAAAAAEIMAEVAKKLPGTDGLVQKIFGEKSLAEFGEELVLFGPKIKQFGEMVKDVKPEAVEGAAAAAEIMANLADKLPAQDGLVQKIMGEKSLSEFGTELVAFGPLIKQFADTAANINPESVTGVASITEIMTTLANNLPSSDTLWEKLFGGGQKSISEFGTELVGFGDSMSLFSQSISGVDSTAINEAITAFKSLVDLANYVGDASATSITTFTTELTNVGATCVDNFVLAFKNSTTKVTTGINTMITAILTAITNKNAEFLAKGTASVNQYLTGIANQYPVATTTGTEIANKPLLAMELKVAEFLEKGTASANQFLQGFKNKYGEATTTGKTLANSALSGCQSLYSSFYQAGANGGQGFVDGLKSKMSEATSAGAAIGEAAYDAAKKALDEHSPSKKMGEVGENAGLGFINKLMLYVAKAANAGEDIGKAAIDGTKSGLQMLDDVGDIVLHPRVIMDDVYSSVKEIEDLFNNAVVGIRANAINLNTQVQNAKTGNVKNNQDVNQPVTGGVTNYNFNQYNTSPKSLSRIEIYRQTNNQFRQFKEVTNPT</sequence>
<feature type="transmembrane region" description="Helical" evidence="2">
    <location>
        <begin position="990"/>
        <end position="1009"/>
    </location>
</feature>
<dbReference type="NCBIfam" id="TIGR02675">
    <property type="entry name" value="tape_meas_nterm"/>
    <property type="match status" value="1"/>
</dbReference>
<dbReference type="Pfam" id="PF20155">
    <property type="entry name" value="TMP_3"/>
    <property type="match status" value="1"/>
</dbReference>
<dbReference type="EMBL" id="BK016174">
    <property type="protein sequence ID" value="DAF99867.1"/>
    <property type="molecule type" value="Genomic_DNA"/>
</dbReference>
<feature type="transmembrane region" description="Helical" evidence="2">
    <location>
        <begin position="845"/>
        <end position="864"/>
    </location>
</feature>
<keyword evidence="2" id="KW-1133">Transmembrane helix</keyword>
<feature type="transmembrane region" description="Helical" evidence="2">
    <location>
        <begin position="1050"/>
        <end position="1070"/>
    </location>
</feature>
<feature type="domain" description="Tape measure protein N-terminal" evidence="3">
    <location>
        <begin position="131"/>
        <end position="283"/>
    </location>
</feature>
<feature type="transmembrane region" description="Helical" evidence="2">
    <location>
        <begin position="1433"/>
        <end position="1458"/>
    </location>
</feature>
<feature type="transmembrane region" description="Helical" evidence="2">
    <location>
        <begin position="870"/>
        <end position="888"/>
    </location>
</feature>
<reference evidence="4" key="1">
    <citation type="journal article" date="2021" name="Proc. Natl. Acad. Sci. U.S.A.">
        <title>A Catalog of Tens of Thousands of Viruses from Human Metagenomes Reveals Hidden Associations with Chronic Diseases.</title>
        <authorList>
            <person name="Tisza M.J."/>
            <person name="Buck C.B."/>
        </authorList>
    </citation>
    <scope>NUCLEOTIDE SEQUENCE</scope>
    <source>
        <strain evidence="4">CtJT77</strain>
    </source>
</reference>
<feature type="transmembrane region" description="Helical" evidence="2">
    <location>
        <begin position="1221"/>
        <end position="1242"/>
    </location>
</feature>
<keyword evidence="2" id="KW-0472">Membrane</keyword>
<feature type="transmembrane region" description="Helical" evidence="2">
    <location>
        <begin position="958"/>
        <end position="978"/>
    </location>
</feature>
<feature type="transmembrane region" description="Helical" evidence="2">
    <location>
        <begin position="1133"/>
        <end position="1153"/>
    </location>
</feature>
<evidence type="ECO:0000256" key="1">
    <source>
        <dbReference type="ARBA" id="ARBA00022465"/>
    </source>
</evidence>
<feature type="transmembrane region" description="Helical" evidence="2">
    <location>
        <begin position="1405"/>
        <end position="1427"/>
    </location>
</feature>
<feature type="transmembrane region" description="Helical" evidence="2">
    <location>
        <begin position="1021"/>
        <end position="1038"/>
    </location>
</feature>
<feature type="transmembrane region" description="Helical" evidence="2">
    <location>
        <begin position="1249"/>
        <end position="1273"/>
    </location>
</feature>
<feature type="transmembrane region" description="Helical" evidence="2">
    <location>
        <begin position="1165"/>
        <end position="1183"/>
    </location>
</feature>
<feature type="transmembrane region" description="Helical" evidence="2">
    <location>
        <begin position="1190"/>
        <end position="1209"/>
    </location>
</feature>
<keyword evidence="1" id="KW-1245">Viral tail assembly</keyword>
<proteinExistence type="predicted"/>
<dbReference type="InterPro" id="IPR013491">
    <property type="entry name" value="Tape_meas_N"/>
</dbReference>
<protein>
    <submittedName>
        <fullName evidence="4">Tail tape measure</fullName>
    </submittedName>
</protein>
<evidence type="ECO:0000256" key="2">
    <source>
        <dbReference type="SAM" id="Phobius"/>
    </source>
</evidence>